<dbReference type="AlphaFoldDB" id="A0A9W6KZS0"/>
<keyword evidence="2" id="KW-1185">Reference proteome</keyword>
<gene>
    <name evidence="1" type="ORF">GCM10017577_21070</name>
</gene>
<evidence type="ECO:0000313" key="2">
    <source>
        <dbReference type="Proteomes" id="UP001143463"/>
    </source>
</evidence>
<dbReference type="EMBL" id="BSFQ01000006">
    <property type="protein sequence ID" value="GLL10966.1"/>
    <property type="molecule type" value="Genomic_DNA"/>
</dbReference>
<comment type="caution">
    <text evidence="1">The sequence shown here is derived from an EMBL/GenBank/DDBJ whole genome shotgun (WGS) entry which is preliminary data.</text>
</comment>
<organism evidence="1 2">
    <name type="scientific">Pseudonocardia halophobica</name>
    <dbReference type="NCBI Taxonomy" id="29401"/>
    <lineage>
        <taxon>Bacteria</taxon>
        <taxon>Bacillati</taxon>
        <taxon>Actinomycetota</taxon>
        <taxon>Actinomycetes</taxon>
        <taxon>Pseudonocardiales</taxon>
        <taxon>Pseudonocardiaceae</taxon>
        <taxon>Pseudonocardia</taxon>
    </lineage>
</organism>
<reference evidence="1" key="1">
    <citation type="journal article" date="2014" name="Int. J. Syst. Evol. Microbiol.">
        <title>Complete genome sequence of Corynebacterium casei LMG S-19264T (=DSM 44701T), isolated from a smear-ripened cheese.</title>
        <authorList>
            <consortium name="US DOE Joint Genome Institute (JGI-PGF)"/>
            <person name="Walter F."/>
            <person name="Albersmeier A."/>
            <person name="Kalinowski J."/>
            <person name="Ruckert C."/>
        </authorList>
    </citation>
    <scope>NUCLEOTIDE SEQUENCE</scope>
    <source>
        <strain evidence="1">VKM Ac-1069</strain>
    </source>
</reference>
<proteinExistence type="predicted"/>
<sequence length="109" mass="11959">MVQVVENLTWLSGRLVGRQPHPQRAGWDVVIVHVEVARPVPDKADLLSRHEGEDLPVGFRHELLADARPGAHLTFRARFTPAGALAEAYPDEGDLVVRPIQPPSSPPAH</sequence>
<reference evidence="1" key="2">
    <citation type="submission" date="2023-01" db="EMBL/GenBank/DDBJ databases">
        <authorList>
            <person name="Sun Q."/>
            <person name="Evtushenko L."/>
        </authorList>
    </citation>
    <scope>NUCLEOTIDE SEQUENCE</scope>
    <source>
        <strain evidence="1">VKM Ac-1069</strain>
    </source>
</reference>
<dbReference type="Proteomes" id="UP001143463">
    <property type="component" value="Unassembled WGS sequence"/>
</dbReference>
<dbReference type="RefSeq" id="WP_051737316.1">
    <property type="nucleotide sequence ID" value="NZ_BAAAUZ010000079.1"/>
</dbReference>
<accession>A0A9W6KZS0</accession>
<protein>
    <submittedName>
        <fullName evidence="1">Uncharacterized protein</fullName>
    </submittedName>
</protein>
<name>A0A9W6KZS0_9PSEU</name>
<evidence type="ECO:0000313" key="1">
    <source>
        <dbReference type="EMBL" id="GLL10966.1"/>
    </source>
</evidence>